<dbReference type="InterPro" id="IPR036438">
    <property type="entry name" value="Insulin-like_sf"/>
</dbReference>
<evidence type="ECO:0000313" key="10">
    <source>
        <dbReference type="Proteomes" id="UP000242457"/>
    </source>
</evidence>
<dbReference type="PRINTS" id="PR00276">
    <property type="entry name" value="INSULINFAMLY"/>
</dbReference>
<feature type="transmembrane region" description="Helical" evidence="7">
    <location>
        <begin position="29"/>
        <end position="46"/>
    </location>
</feature>
<dbReference type="Proteomes" id="UP000242457">
    <property type="component" value="Unassembled WGS sequence"/>
</dbReference>
<evidence type="ECO:0000256" key="5">
    <source>
        <dbReference type="ARBA" id="ARBA00023157"/>
    </source>
</evidence>
<evidence type="ECO:0000256" key="4">
    <source>
        <dbReference type="ARBA" id="ARBA00022729"/>
    </source>
</evidence>
<sequence>MKTYYLPLYISLFLSCTLRILLNMFANRLYVFVNLVPVVVILVPVAEVVRSDVFQYGQKGQTVTEMHQYCGRTLSSTLQIMCGSVYNSRFKKSNQEMEMDDYMAFYGYDLYPYKSIKNAKKMIRFRRNSKGIHEECCLKSCTTEELRSYCGAR</sequence>
<comment type="similarity">
    <text evidence="1 6">Belongs to the insulin family.</text>
</comment>
<keyword evidence="7" id="KW-1133">Transmembrane helix</keyword>
<keyword evidence="3" id="KW-0165">Cleavage on pair of basic residues</keyword>
<dbReference type="GO" id="GO:0005576">
    <property type="term" value="C:extracellular region"/>
    <property type="evidence" value="ECO:0007669"/>
    <property type="project" value="UniProtKB-SubCell"/>
</dbReference>
<dbReference type="AlphaFoldDB" id="A0A2A3EE95"/>
<dbReference type="InterPro" id="IPR022353">
    <property type="entry name" value="Insulin_CS"/>
</dbReference>
<dbReference type="CDD" id="cd04366">
    <property type="entry name" value="IlGF_insulin_bombyxin_like"/>
    <property type="match status" value="1"/>
</dbReference>
<reference evidence="9 10" key="1">
    <citation type="submission" date="2014-07" db="EMBL/GenBank/DDBJ databases">
        <title>Genomic and transcriptomic analysis on Apis cerana provide comprehensive insights into honey bee biology.</title>
        <authorList>
            <person name="Diao Q."/>
            <person name="Sun L."/>
            <person name="Zheng H."/>
            <person name="Zheng H."/>
            <person name="Xu S."/>
            <person name="Wang S."/>
            <person name="Zeng Z."/>
            <person name="Hu F."/>
            <person name="Su S."/>
            <person name="Wu J."/>
        </authorList>
    </citation>
    <scope>NUCLEOTIDE SEQUENCE [LARGE SCALE GENOMIC DNA]</scope>
    <source>
        <tissue evidence="9">Pupae without intestine</tissue>
    </source>
</reference>
<comment type="subunit">
    <text evidence="2">Heterodimer of a B chain and an A chain linked by two disulfide bonds.</text>
</comment>
<dbReference type="OrthoDB" id="6330326at2759"/>
<keyword evidence="4" id="KW-0732">Signal</keyword>
<evidence type="ECO:0000256" key="3">
    <source>
        <dbReference type="ARBA" id="ARBA00022685"/>
    </source>
</evidence>
<keyword evidence="7" id="KW-0812">Transmembrane</keyword>
<accession>A0A2A3EE95</accession>
<dbReference type="InterPro" id="IPR016179">
    <property type="entry name" value="Insulin-like"/>
</dbReference>
<dbReference type="InterPro" id="IPR022352">
    <property type="entry name" value="Ins/IGF/rlx"/>
</dbReference>
<dbReference type="Pfam" id="PF00049">
    <property type="entry name" value="Insulin"/>
    <property type="match status" value="1"/>
</dbReference>
<keyword evidence="7" id="KW-0472">Membrane</keyword>
<feature type="transmembrane region" description="Helical" evidence="7">
    <location>
        <begin position="6"/>
        <end position="22"/>
    </location>
</feature>
<proteinExistence type="inferred from homology"/>
<dbReference type="GO" id="GO:0005179">
    <property type="term" value="F:hormone activity"/>
    <property type="evidence" value="ECO:0007669"/>
    <property type="project" value="InterPro"/>
</dbReference>
<dbReference type="PROSITE" id="PS00262">
    <property type="entry name" value="INSULIN"/>
    <property type="match status" value="1"/>
</dbReference>
<keyword evidence="6" id="KW-0964">Secreted</keyword>
<comment type="subcellular location">
    <subcellularLocation>
        <location evidence="6">Secreted</location>
    </subcellularLocation>
</comment>
<evidence type="ECO:0000313" key="9">
    <source>
        <dbReference type="EMBL" id="PBC29331.1"/>
    </source>
</evidence>
<dbReference type="EMBL" id="KZ288288">
    <property type="protein sequence ID" value="PBC29331.1"/>
    <property type="molecule type" value="Genomic_DNA"/>
</dbReference>
<organism evidence="9 10">
    <name type="scientific">Apis cerana cerana</name>
    <name type="common">Oriental honeybee</name>
    <dbReference type="NCBI Taxonomy" id="94128"/>
    <lineage>
        <taxon>Eukaryota</taxon>
        <taxon>Metazoa</taxon>
        <taxon>Ecdysozoa</taxon>
        <taxon>Arthropoda</taxon>
        <taxon>Hexapoda</taxon>
        <taxon>Insecta</taxon>
        <taxon>Pterygota</taxon>
        <taxon>Neoptera</taxon>
        <taxon>Endopterygota</taxon>
        <taxon>Hymenoptera</taxon>
        <taxon>Apocrita</taxon>
        <taxon>Aculeata</taxon>
        <taxon>Apoidea</taxon>
        <taxon>Anthophila</taxon>
        <taxon>Apidae</taxon>
        <taxon>Apis</taxon>
    </lineage>
</organism>
<keyword evidence="10" id="KW-1185">Reference proteome</keyword>
<evidence type="ECO:0000256" key="2">
    <source>
        <dbReference type="ARBA" id="ARBA00011207"/>
    </source>
</evidence>
<evidence type="ECO:0000259" key="8">
    <source>
        <dbReference type="SMART" id="SM00078"/>
    </source>
</evidence>
<dbReference type="SMART" id="SM00078">
    <property type="entry name" value="IlGF"/>
    <property type="match status" value="1"/>
</dbReference>
<dbReference type="SUPFAM" id="SSF56994">
    <property type="entry name" value="Insulin-like"/>
    <property type="match status" value="1"/>
</dbReference>
<dbReference type="Gene3D" id="1.10.100.10">
    <property type="entry name" value="Insulin-like"/>
    <property type="match status" value="1"/>
</dbReference>
<dbReference type="PANTHER" id="PTHR13647">
    <property type="entry name" value="INSULIN-LIKE PEPTIDE 2-RELATED"/>
    <property type="match status" value="1"/>
</dbReference>
<gene>
    <name evidence="9" type="ORF">APICC_03345</name>
</gene>
<dbReference type="PROSITE" id="PS51257">
    <property type="entry name" value="PROKAR_LIPOPROTEIN"/>
    <property type="match status" value="1"/>
</dbReference>
<keyword evidence="5" id="KW-1015">Disulfide bond</keyword>
<dbReference type="STRING" id="94128.A0A2A3EE95"/>
<dbReference type="PANTHER" id="PTHR13647:SF4">
    <property type="entry name" value="INSULIN-LIKE PEPTIDE 1-RELATED"/>
    <property type="match status" value="1"/>
</dbReference>
<evidence type="ECO:0000256" key="1">
    <source>
        <dbReference type="ARBA" id="ARBA00009034"/>
    </source>
</evidence>
<evidence type="ECO:0000256" key="6">
    <source>
        <dbReference type="RuleBase" id="RU000406"/>
    </source>
</evidence>
<evidence type="ECO:0000256" key="7">
    <source>
        <dbReference type="SAM" id="Phobius"/>
    </source>
</evidence>
<protein>
    <submittedName>
        <fullName evidence="9">LIRP-like protein</fullName>
    </submittedName>
</protein>
<name>A0A2A3EE95_APICC</name>
<feature type="domain" description="Insulin-like" evidence="8">
    <location>
        <begin position="67"/>
        <end position="150"/>
    </location>
</feature>